<evidence type="ECO:0000313" key="3">
    <source>
        <dbReference type="Proteomes" id="UP000025238"/>
    </source>
</evidence>
<dbReference type="AlphaFoldDB" id="A0A023WYE8"/>
<evidence type="ECO:0000256" key="1">
    <source>
        <dbReference type="SAM" id="MobiDB-lite"/>
    </source>
</evidence>
<dbReference type="KEGG" id="pstu:UIB01_07080"/>
<dbReference type="Proteomes" id="UP000025238">
    <property type="component" value="Chromosome"/>
</dbReference>
<dbReference type="PATRIC" id="fig|316.97.peg.1426"/>
<proteinExistence type="predicted"/>
<gene>
    <name evidence="2" type="ORF">UIB01_07080</name>
</gene>
<sequence length="74" mass="8380">MNGKRLMAVLEKKAKESKKAPASTTLTPSPKQEKKYSFAELQWAIDLVMEAHLESLKPKLTTTDRIIQQRLGLI</sequence>
<reference evidence="2 3" key="1">
    <citation type="submission" date="2014-03" db="EMBL/GenBank/DDBJ databases">
        <title>Complete genome sequence of Pseudomonas stutzeri 19SMN4.</title>
        <authorList>
            <person name="Brunet-Galmes I."/>
            <person name="Nogales B."/>
            <person name="Busquets A."/>
            <person name="Pena A."/>
            <person name="Gomila M."/>
            <person name="Garcia-Valdes E."/>
            <person name="Lalucat J."/>
            <person name="Bennasar A."/>
            <person name="Bosch R."/>
        </authorList>
    </citation>
    <scope>NUCLEOTIDE SEQUENCE [LARGE SCALE GENOMIC DNA]</scope>
    <source>
        <strain evidence="2 3">19SMN4</strain>
    </source>
</reference>
<name>A0A023WYE8_STUST</name>
<accession>A0A023WYE8</accession>
<dbReference type="EMBL" id="CP007509">
    <property type="protein sequence ID" value="AHY45078.1"/>
    <property type="molecule type" value="Genomic_DNA"/>
</dbReference>
<feature type="region of interest" description="Disordered" evidence="1">
    <location>
        <begin position="13"/>
        <end position="32"/>
    </location>
</feature>
<protein>
    <submittedName>
        <fullName evidence="2">Uncharacterized protein</fullName>
    </submittedName>
</protein>
<evidence type="ECO:0000313" key="2">
    <source>
        <dbReference type="EMBL" id="AHY45078.1"/>
    </source>
</evidence>
<organism evidence="2 3">
    <name type="scientific">Stutzerimonas stutzeri</name>
    <name type="common">Pseudomonas stutzeri</name>
    <dbReference type="NCBI Taxonomy" id="316"/>
    <lineage>
        <taxon>Bacteria</taxon>
        <taxon>Pseudomonadati</taxon>
        <taxon>Pseudomonadota</taxon>
        <taxon>Gammaproteobacteria</taxon>
        <taxon>Pseudomonadales</taxon>
        <taxon>Pseudomonadaceae</taxon>
        <taxon>Stutzerimonas</taxon>
    </lineage>
</organism>